<evidence type="ECO:0000256" key="1">
    <source>
        <dbReference type="ARBA" id="ARBA00022801"/>
    </source>
</evidence>
<dbReference type="InterPro" id="IPR002125">
    <property type="entry name" value="CMP_dCMP_dom"/>
</dbReference>
<dbReference type="Proteomes" id="UP000219439">
    <property type="component" value="Unassembled WGS sequence"/>
</dbReference>
<feature type="domain" description="CMP/dCMP-type deaminase" evidence="4">
    <location>
        <begin position="4"/>
        <end position="124"/>
    </location>
</feature>
<dbReference type="InterPro" id="IPR016473">
    <property type="entry name" value="dCMP_deaminase"/>
</dbReference>
<comment type="cofactor">
    <cofactor evidence="3">
        <name>Zn(2+)</name>
        <dbReference type="ChEBI" id="CHEBI:29105"/>
    </cofactor>
</comment>
<dbReference type="PROSITE" id="PS51747">
    <property type="entry name" value="CYT_DCMP_DEAMINASES_2"/>
    <property type="match status" value="1"/>
</dbReference>
<keyword evidence="3" id="KW-0479">Metal-binding</keyword>
<dbReference type="GO" id="GO:0005737">
    <property type="term" value="C:cytoplasm"/>
    <property type="evidence" value="ECO:0007669"/>
    <property type="project" value="TreeGrafter"/>
</dbReference>
<gene>
    <name evidence="5" type="ORF">SAMN06265368_4192</name>
</gene>
<dbReference type="AlphaFoldDB" id="A0A285PI22"/>
<evidence type="ECO:0000313" key="6">
    <source>
        <dbReference type="Proteomes" id="UP000219439"/>
    </source>
</evidence>
<evidence type="ECO:0000256" key="3">
    <source>
        <dbReference type="PIRSR" id="PIRSR006019-2"/>
    </source>
</evidence>
<feature type="active site" description="Proton donor" evidence="2">
    <location>
        <position position="71"/>
    </location>
</feature>
<dbReference type="Gene3D" id="3.40.140.10">
    <property type="entry name" value="Cytidine Deaminase, domain 2"/>
    <property type="match status" value="1"/>
</dbReference>
<dbReference type="InterPro" id="IPR016193">
    <property type="entry name" value="Cytidine_deaminase-like"/>
</dbReference>
<dbReference type="GO" id="GO:0008270">
    <property type="term" value="F:zinc ion binding"/>
    <property type="evidence" value="ECO:0007669"/>
    <property type="project" value="InterPro"/>
</dbReference>
<reference evidence="5 6" key="1">
    <citation type="submission" date="2017-09" db="EMBL/GenBank/DDBJ databases">
        <authorList>
            <person name="Ehlers B."/>
            <person name="Leendertz F.H."/>
        </authorList>
    </citation>
    <scope>NUCLEOTIDE SEQUENCE [LARGE SCALE GENOMIC DNA]</scope>
    <source>
        <strain evidence="5 6">DSM 18289</strain>
    </source>
</reference>
<keyword evidence="3" id="KW-0862">Zinc</keyword>
<protein>
    <submittedName>
        <fullName evidence="5">dCMP deaminase</fullName>
    </submittedName>
</protein>
<dbReference type="OrthoDB" id="9788517at2"/>
<dbReference type="SUPFAM" id="SSF53927">
    <property type="entry name" value="Cytidine deaminase-like"/>
    <property type="match status" value="1"/>
</dbReference>
<dbReference type="Pfam" id="PF00383">
    <property type="entry name" value="dCMP_cyt_deam_1"/>
    <property type="match status" value="1"/>
</dbReference>
<keyword evidence="1" id="KW-0378">Hydrolase</keyword>
<dbReference type="PANTHER" id="PTHR11086:SF18">
    <property type="entry name" value="DEOXYCYTIDYLATE DEAMINASE"/>
    <property type="match status" value="1"/>
</dbReference>
<sequence length="141" mass="15880">MRPGFDEWMMGFAEQAAKRSRDPSTKVGAAICRPDKTIAAVGYNGFPRRMADVPDHYEDRSEKYDRVIHAEMNAAFSAHEPIKGFSVYITHPPCKECAKNLAQLGVARVIWRHNDGIAARFDTTRSEQILEDCGIEIAILR</sequence>
<feature type="binding site" evidence="3">
    <location>
        <position position="69"/>
    </location>
    <ligand>
        <name>Zn(2+)</name>
        <dbReference type="ChEBI" id="CHEBI:29105"/>
        <note>catalytic</note>
    </ligand>
</feature>
<dbReference type="EMBL" id="OBEL01000006">
    <property type="protein sequence ID" value="SNZ21078.1"/>
    <property type="molecule type" value="Genomic_DNA"/>
</dbReference>
<feature type="binding site" evidence="3">
    <location>
        <position position="97"/>
    </location>
    <ligand>
        <name>Zn(2+)</name>
        <dbReference type="ChEBI" id="CHEBI:29105"/>
        <note>catalytic</note>
    </ligand>
</feature>
<dbReference type="InterPro" id="IPR015517">
    <property type="entry name" value="dCMP_deaminase-rel"/>
</dbReference>
<name>A0A285PI22_9HYPH</name>
<dbReference type="GO" id="GO:0006220">
    <property type="term" value="P:pyrimidine nucleotide metabolic process"/>
    <property type="evidence" value="ECO:0007669"/>
    <property type="project" value="InterPro"/>
</dbReference>
<dbReference type="PANTHER" id="PTHR11086">
    <property type="entry name" value="DEOXYCYTIDYLATE DEAMINASE-RELATED"/>
    <property type="match status" value="1"/>
</dbReference>
<dbReference type="GO" id="GO:0004132">
    <property type="term" value="F:dCMP deaminase activity"/>
    <property type="evidence" value="ECO:0007669"/>
    <property type="project" value="InterPro"/>
</dbReference>
<accession>A0A285PI22</accession>
<keyword evidence="6" id="KW-1185">Reference proteome</keyword>
<proteinExistence type="predicted"/>
<evidence type="ECO:0000256" key="2">
    <source>
        <dbReference type="PIRSR" id="PIRSR006019-1"/>
    </source>
</evidence>
<feature type="binding site" evidence="3">
    <location>
        <position position="94"/>
    </location>
    <ligand>
        <name>Zn(2+)</name>
        <dbReference type="ChEBI" id="CHEBI:29105"/>
        <note>catalytic</note>
    </ligand>
</feature>
<evidence type="ECO:0000259" key="4">
    <source>
        <dbReference type="PROSITE" id="PS51747"/>
    </source>
</evidence>
<dbReference type="RefSeq" id="WP_097155437.1">
    <property type="nucleotide sequence ID" value="NZ_OBEL01000006.1"/>
</dbReference>
<dbReference type="PIRSF" id="PIRSF006019">
    <property type="entry name" value="dCMP_deaminase"/>
    <property type="match status" value="1"/>
</dbReference>
<evidence type="ECO:0000313" key="5">
    <source>
        <dbReference type="EMBL" id="SNZ21078.1"/>
    </source>
</evidence>
<organism evidence="5 6">
    <name type="scientific">Cohaesibacter gelatinilyticus</name>
    <dbReference type="NCBI Taxonomy" id="372072"/>
    <lineage>
        <taxon>Bacteria</taxon>
        <taxon>Pseudomonadati</taxon>
        <taxon>Pseudomonadota</taxon>
        <taxon>Alphaproteobacteria</taxon>
        <taxon>Hyphomicrobiales</taxon>
        <taxon>Cohaesibacteraceae</taxon>
    </lineage>
</organism>